<evidence type="ECO:0000313" key="2">
    <source>
        <dbReference type="EMBL" id="QPI47988.1"/>
    </source>
</evidence>
<accession>A0AA49A620</accession>
<feature type="compositionally biased region" description="Basic and acidic residues" evidence="1">
    <location>
        <begin position="153"/>
        <end position="163"/>
    </location>
</feature>
<name>A0AA49A620_9BURK</name>
<evidence type="ECO:0000256" key="1">
    <source>
        <dbReference type="SAM" id="MobiDB-lite"/>
    </source>
</evidence>
<dbReference type="Proteomes" id="UP000662888">
    <property type="component" value="Chromosome"/>
</dbReference>
<reference evidence="2 3" key="1">
    <citation type="submission" date="2020-11" db="EMBL/GenBank/DDBJ databases">
        <authorList>
            <person name="Sun Q."/>
        </authorList>
    </citation>
    <scope>NUCLEOTIDE SEQUENCE [LARGE SCALE GENOMIC DNA]</scope>
    <source>
        <strain evidence="2 3">P8398</strain>
    </source>
</reference>
<evidence type="ECO:0000313" key="3">
    <source>
        <dbReference type="Proteomes" id="UP000662888"/>
    </source>
</evidence>
<feature type="region of interest" description="Disordered" evidence="1">
    <location>
        <begin position="152"/>
        <end position="174"/>
    </location>
</feature>
<dbReference type="EMBL" id="CP065053">
    <property type="protein sequence ID" value="QPI47988.1"/>
    <property type="molecule type" value="Genomic_DNA"/>
</dbReference>
<sequence length="174" mass="18938">MKALDEKRNRDALAALATATGKLELILARSPKLALAPVRTDVLTHDLLAKSDTVKAAIKDVRELLRDGEVQKARQLMQSLASEVEFRTFSIPLETYPAAIKAVTPLIDAGKVEEAKTELRTMLNTLVVTSEAVPLPKLRAEEQIKAAQALAEKANRSKEENDKLAQSIAARATS</sequence>
<proteinExistence type="predicted"/>
<gene>
    <name evidence="2" type="ORF">IV454_20790</name>
</gene>
<protein>
    <submittedName>
        <fullName evidence="2">YfdX family protein</fullName>
    </submittedName>
</protein>
<dbReference type="Pfam" id="PF10938">
    <property type="entry name" value="YfdX"/>
    <property type="match status" value="1"/>
</dbReference>
<keyword evidence="3" id="KW-1185">Reference proteome</keyword>
<organism evidence="2 3">
    <name type="scientific">Massilia antarctica</name>
    <dbReference type="NCBI Taxonomy" id="2765360"/>
    <lineage>
        <taxon>Bacteria</taxon>
        <taxon>Pseudomonadati</taxon>
        <taxon>Pseudomonadota</taxon>
        <taxon>Betaproteobacteria</taxon>
        <taxon>Burkholderiales</taxon>
        <taxon>Oxalobacteraceae</taxon>
        <taxon>Telluria group</taxon>
        <taxon>Massilia</taxon>
    </lineage>
</organism>
<dbReference type="InterPro" id="IPR021236">
    <property type="entry name" value="Uncharacterised_YfdX"/>
</dbReference>